<accession>K4ANF5</accession>
<evidence type="ECO:0000313" key="1">
    <source>
        <dbReference type="EnsemblPlants" id="KQK86426"/>
    </source>
</evidence>
<dbReference type="EnsemblPlants" id="KQK86426">
    <property type="protein sequence ID" value="KQK86426"/>
    <property type="gene ID" value="SETIT_040452mg"/>
</dbReference>
<dbReference type="InParanoid" id="K4ANF5"/>
<keyword evidence="2" id="KW-1185">Reference proteome</keyword>
<organism evidence="1 2">
    <name type="scientific">Setaria italica</name>
    <name type="common">Foxtail millet</name>
    <name type="synonym">Panicum italicum</name>
    <dbReference type="NCBI Taxonomy" id="4555"/>
    <lineage>
        <taxon>Eukaryota</taxon>
        <taxon>Viridiplantae</taxon>
        <taxon>Streptophyta</taxon>
        <taxon>Embryophyta</taxon>
        <taxon>Tracheophyta</taxon>
        <taxon>Spermatophyta</taxon>
        <taxon>Magnoliopsida</taxon>
        <taxon>Liliopsida</taxon>
        <taxon>Poales</taxon>
        <taxon>Poaceae</taxon>
        <taxon>PACMAD clade</taxon>
        <taxon>Panicoideae</taxon>
        <taxon>Panicodae</taxon>
        <taxon>Paniceae</taxon>
        <taxon>Cenchrinae</taxon>
        <taxon>Setaria</taxon>
    </lineage>
</organism>
<name>K4ANF5_SETIT</name>
<proteinExistence type="predicted"/>
<dbReference type="Gramene" id="KQK86426">
    <property type="protein sequence ID" value="KQK86426"/>
    <property type="gene ID" value="SETIT_040452mg"/>
</dbReference>
<protein>
    <submittedName>
        <fullName evidence="1">Uncharacterized protein</fullName>
    </submittedName>
</protein>
<dbReference type="Proteomes" id="UP000004995">
    <property type="component" value="Unassembled WGS sequence"/>
</dbReference>
<reference evidence="1" key="2">
    <citation type="submission" date="2018-08" db="UniProtKB">
        <authorList>
            <consortium name="EnsemblPlants"/>
        </authorList>
    </citation>
    <scope>IDENTIFICATION</scope>
    <source>
        <strain evidence="1">Yugu1</strain>
    </source>
</reference>
<dbReference type="HOGENOM" id="CLU_3320977_0_0_1"/>
<evidence type="ECO:0000313" key="2">
    <source>
        <dbReference type="Proteomes" id="UP000004995"/>
    </source>
</evidence>
<reference evidence="2" key="1">
    <citation type="journal article" date="2012" name="Nat. Biotechnol.">
        <title>Reference genome sequence of the model plant Setaria.</title>
        <authorList>
            <person name="Bennetzen J.L."/>
            <person name="Schmutz J."/>
            <person name="Wang H."/>
            <person name="Percifield R."/>
            <person name="Hawkins J."/>
            <person name="Pontaroli A.C."/>
            <person name="Estep M."/>
            <person name="Feng L."/>
            <person name="Vaughn J.N."/>
            <person name="Grimwood J."/>
            <person name="Jenkins J."/>
            <person name="Barry K."/>
            <person name="Lindquist E."/>
            <person name="Hellsten U."/>
            <person name="Deshpande S."/>
            <person name="Wang X."/>
            <person name="Wu X."/>
            <person name="Mitros T."/>
            <person name="Triplett J."/>
            <person name="Yang X."/>
            <person name="Ye C.Y."/>
            <person name="Mauro-Herrera M."/>
            <person name="Wang L."/>
            <person name="Li P."/>
            <person name="Sharma M."/>
            <person name="Sharma R."/>
            <person name="Ronald P.C."/>
            <person name="Panaud O."/>
            <person name="Kellogg E.A."/>
            <person name="Brutnell T.P."/>
            <person name="Doust A.N."/>
            <person name="Tuskan G.A."/>
            <person name="Rokhsar D."/>
            <person name="Devos K.M."/>
        </authorList>
    </citation>
    <scope>NUCLEOTIDE SEQUENCE [LARGE SCALE GENOMIC DNA]</scope>
    <source>
        <strain evidence="2">cv. Yugu1</strain>
    </source>
</reference>
<sequence>MSKFFTTYNTEYCPIRLLFLRLPCLIIQFDPNPKKAQKL</sequence>
<dbReference type="EMBL" id="AGNK02005302">
    <property type="status" value="NOT_ANNOTATED_CDS"/>
    <property type="molecule type" value="Genomic_DNA"/>
</dbReference>
<dbReference type="AlphaFoldDB" id="K4ANF5"/>